<keyword evidence="1" id="KW-0472">Membrane</keyword>
<evidence type="ECO:0000313" key="3">
    <source>
        <dbReference type="Proteomes" id="UP000266066"/>
    </source>
</evidence>
<dbReference type="AlphaFoldDB" id="A0A395V5Y8"/>
<comment type="caution">
    <text evidence="2">The sequence shown here is derived from an EMBL/GenBank/DDBJ whole genome shotgun (WGS) entry which is preliminary data.</text>
</comment>
<name>A0A395V5Y8_9FIRM</name>
<evidence type="ECO:0000256" key="1">
    <source>
        <dbReference type="SAM" id="Phobius"/>
    </source>
</evidence>
<keyword evidence="1" id="KW-1133">Transmembrane helix</keyword>
<accession>A0A395V5Y8</accession>
<reference evidence="2 3" key="1">
    <citation type="submission" date="2018-08" db="EMBL/GenBank/DDBJ databases">
        <title>A genome reference for cultivated species of the human gut microbiota.</title>
        <authorList>
            <person name="Zou Y."/>
            <person name="Xue W."/>
            <person name="Luo G."/>
        </authorList>
    </citation>
    <scope>NUCLEOTIDE SEQUENCE [LARGE SCALE GENOMIC DNA]</scope>
    <source>
        <strain evidence="2 3">AF25-15</strain>
    </source>
</reference>
<evidence type="ECO:0000313" key="2">
    <source>
        <dbReference type="EMBL" id="RGR56810.1"/>
    </source>
</evidence>
<gene>
    <name evidence="2" type="ORF">DWY38_00185</name>
</gene>
<sequence>MRNRVVKRRMHRVLWKKLSRIYAVDMAEVLGWIEYISIMGIFQCFCIVMACEQRGRVAFGGEYLILPAAILARLWIPEMIQSASNVLEMPDEEEDDV</sequence>
<feature type="transmembrane region" description="Helical" evidence="1">
    <location>
        <begin position="21"/>
        <end position="50"/>
    </location>
</feature>
<keyword evidence="1" id="KW-0812">Transmembrane</keyword>
<dbReference type="RefSeq" id="WP_064786177.1">
    <property type="nucleotide sequence ID" value="NZ_QRUJ01000001.1"/>
</dbReference>
<protein>
    <submittedName>
        <fullName evidence="2">Uncharacterized protein</fullName>
    </submittedName>
</protein>
<organism evidence="2 3">
    <name type="scientific">Agathobacter rectalis</name>
    <dbReference type="NCBI Taxonomy" id="39491"/>
    <lineage>
        <taxon>Bacteria</taxon>
        <taxon>Bacillati</taxon>
        <taxon>Bacillota</taxon>
        <taxon>Clostridia</taxon>
        <taxon>Lachnospirales</taxon>
        <taxon>Lachnospiraceae</taxon>
        <taxon>Agathobacter</taxon>
    </lineage>
</organism>
<dbReference type="Proteomes" id="UP000266066">
    <property type="component" value="Unassembled WGS sequence"/>
</dbReference>
<dbReference type="EMBL" id="QRUJ01000001">
    <property type="protein sequence ID" value="RGR56810.1"/>
    <property type="molecule type" value="Genomic_DNA"/>
</dbReference>
<proteinExistence type="predicted"/>